<dbReference type="SUPFAM" id="SSF55874">
    <property type="entry name" value="ATPase domain of HSP90 chaperone/DNA topoisomerase II/histidine kinase"/>
    <property type="match status" value="1"/>
</dbReference>
<dbReference type="Gene3D" id="3.30.565.10">
    <property type="entry name" value="Histidine kinase-like ATPase, C-terminal domain"/>
    <property type="match status" value="1"/>
</dbReference>
<dbReference type="PANTHER" id="PTHR34220">
    <property type="entry name" value="SENSOR HISTIDINE KINASE YPDA"/>
    <property type="match status" value="1"/>
</dbReference>
<organism evidence="4 5">
    <name type="scientific">Pelomonas nitida</name>
    <dbReference type="NCBI Taxonomy" id="3299027"/>
    <lineage>
        <taxon>Bacteria</taxon>
        <taxon>Pseudomonadati</taxon>
        <taxon>Pseudomonadota</taxon>
        <taxon>Betaproteobacteria</taxon>
        <taxon>Burkholderiales</taxon>
        <taxon>Sphaerotilaceae</taxon>
        <taxon>Roseateles</taxon>
    </lineage>
</organism>
<feature type="domain" description="Histidine kinase/HSP90-like ATPase" evidence="2">
    <location>
        <begin position="280"/>
        <end position="377"/>
    </location>
</feature>
<keyword evidence="5" id="KW-1185">Reference proteome</keyword>
<sequence>MNSPGPRPAHRRANRRLWMAYAGGCALAWCLFVLAGSEFDRGLDPFWLAVYQATSMLWAPMLLGIAVWPVARRVHASDAGTSATAMAHILAAVAFSALWQAGEFTVNMVLFGADHAGAVLVAGLLWRSVWGFVLYAAIVTAFTAVLQSRAARAAAVAAAQAESALARAELSAISGKLNPHFLFNTLNTLIALTRKDPAGAEAALLKFASMLRYVLDTKRESAGPHARAQGPRADRVLLSDEIEFLRDYLALEALRLGNRLRVDWQLEDDVLDDELPPLTLQPLVENAILHAVAPRKGGGCVTIMARRNALNDGLDLAVADDGPGCEPAALEPQPGQRRGVGLAALRKRFSLDYDGRARLRIHTAPGAGFRVDLFIPQA</sequence>
<evidence type="ECO:0000259" key="2">
    <source>
        <dbReference type="Pfam" id="PF02518"/>
    </source>
</evidence>
<proteinExistence type="predicted"/>
<name>A0ABW7GBM4_9BURK</name>
<dbReference type="Pfam" id="PF02518">
    <property type="entry name" value="HATPase_c"/>
    <property type="match status" value="1"/>
</dbReference>
<dbReference type="InterPro" id="IPR010559">
    <property type="entry name" value="Sig_transdc_His_kin_internal"/>
</dbReference>
<dbReference type="RefSeq" id="WP_394491090.1">
    <property type="nucleotide sequence ID" value="NZ_JBIGIA010000020.1"/>
</dbReference>
<evidence type="ECO:0000313" key="4">
    <source>
        <dbReference type="EMBL" id="MFG6459270.1"/>
    </source>
</evidence>
<keyword evidence="4" id="KW-0418">Kinase</keyword>
<feature type="transmembrane region" description="Helical" evidence="1">
    <location>
        <begin position="83"/>
        <end position="101"/>
    </location>
</feature>
<dbReference type="InterPro" id="IPR036890">
    <property type="entry name" value="HATPase_C_sf"/>
</dbReference>
<keyword evidence="1" id="KW-0472">Membrane</keyword>
<gene>
    <name evidence="4" type="ORF">ACG00X_20745</name>
</gene>
<keyword evidence="1" id="KW-0812">Transmembrane</keyword>
<protein>
    <submittedName>
        <fullName evidence="4">Sensor histidine kinase</fullName>
        <ecNumber evidence="4">2.7.13.3</ecNumber>
    </submittedName>
</protein>
<dbReference type="EMBL" id="JBIGIA010000020">
    <property type="protein sequence ID" value="MFG6459270.1"/>
    <property type="molecule type" value="Genomic_DNA"/>
</dbReference>
<evidence type="ECO:0000313" key="5">
    <source>
        <dbReference type="Proteomes" id="UP001606305"/>
    </source>
</evidence>
<dbReference type="InterPro" id="IPR050640">
    <property type="entry name" value="Bact_2-comp_sensor_kinase"/>
</dbReference>
<dbReference type="InterPro" id="IPR003594">
    <property type="entry name" value="HATPase_dom"/>
</dbReference>
<feature type="transmembrane region" description="Helical" evidence="1">
    <location>
        <begin position="49"/>
        <end position="71"/>
    </location>
</feature>
<dbReference type="EC" id="2.7.13.3" evidence="4"/>
<feature type="transmembrane region" description="Helical" evidence="1">
    <location>
        <begin position="17"/>
        <end position="37"/>
    </location>
</feature>
<keyword evidence="1" id="KW-1133">Transmembrane helix</keyword>
<accession>A0ABW7GBM4</accession>
<evidence type="ECO:0000256" key="1">
    <source>
        <dbReference type="SAM" id="Phobius"/>
    </source>
</evidence>
<comment type="caution">
    <text evidence="4">The sequence shown here is derived from an EMBL/GenBank/DDBJ whole genome shotgun (WGS) entry which is preliminary data.</text>
</comment>
<reference evidence="4 5" key="1">
    <citation type="submission" date="2024-09" db="EMBL/GenBank/DDBJ databases">
        <title>Novel species of the genus Pelomonas and Roseateles isolated from streams.</title>
        <authorList>
            <person name="Lu H."/>
        </authorList>
    </citation>
    <scope>NUCLEOTIDE SEQUENCE [LARGE SCALE GENOMIC DNA]</scope>
    <source>
        <strain evidence="4 5">BYS96W</strain>
    </source>
</reference>
<feature type="transmembrane region" description="Helical" evidence="1">
    <location>
        <begin position="129"/>
        <end position="146"/>
    </location>
</feature>
<dbReference type="GO" id="GO:0004673">
    <property type="term" value="F:protein histidine kinase activity"/>
    <property type="evidence" value="ECO:0007669"/>
    <property type="project" value="UniProtKB-EC"/>
</dbReference>
<dbReference type="PANTHER" id="PTHR34220:SF7">
    <property type="entry name" value="SENSOR HISTIDINE KINASE YPDA"/>
    <property type="match status" value="1"/>
</dbReference>
<keyword evidence="4" id="KW-0808">Transferase</keyword>
<dbReference type="Proteomes" id="UP001606305">
    <property type="component" value="Unassembled WGS sequence"/>
</dbReference>
<dbReference type="Pfam" id="PF06580">
    <property type="entry name" value="His_kinase"/>
    <property type="match status" value="1"/>
</dbReference>
<feature type="domain" description="Signal transduction histidine kinase internal region" evidence="3">
    <location>
        <begin position="168"/>
        <end position="260"/>
    </location>
</feature>
<evidence type="ECO:0000259" key="3">
    <source>
        <dbReference type="Pfam" id="PF06580"/>
    </source>
</evidence>